<evidence type="ECO:0000256" key="2">
    <source>
        <dbReference type="ARBA" id="ARBA00022759"/>
    </source>
</evidence>
<name>A0A4U1D0D2_9BACI</name>
<evidence type="ECO:0000313" key="6">
    <source>
        <dbReference type="Proteomes" id="UP000307756"/>
    </source>
</evidence>
<dbReference type="GO" id="GO:0004519">
    <property type="term" value="F:endonuclease activity"/>
    <property type="evidence" value="ECO:0007669"/>
    <property type="project" value="UniProtKB-KW"/>
</dbReference>
<dbReference type="PROSITE" id="PS50830">
    <property type="entry name" value="TNASE_3"/>
    <property type="match status" value="1"/>
</dbReference>
<dbReference type="Gene3D" id="2.40.50.90">
    <property type="match status" value="1"/>
</dbReference>
<sequence length="199" mass="22465">MFKKFLVISVPFILILCGCSKGEISNTLEAVETGVELTESLLSTTDESNTSEDAEEVVVKYVTDGDTISFFRGGSLEVKGRLIGINAPENTSKKELLGDVSTKYLKDLIEGKKITIERDKDSTDKYGRELIHVFYDGQNINQLLVEQGLARVAYVYDDYKYIDLYKESEEIAKNERRGIWSIPNYVDEESNGYDMSVIQ</sequence>
<accession>A0A4U1D0D2</accession>
<dbReference type="InterPro" id="IPR035437">
    <property type="entry name" value="SNase_OB-fold_sf"/>
</dbReference>
<dbReference type="Pfam" id="PF00565">
    <property type="entry name" value="SNase"/>
    <property type="match status" value="1"/>
</dbReference>
<dbReference type="GO" id="GO:0016787">
    <property type="term" value="F:hydrolase activity"/>
    <property type="evidence" value="ECO:0007669"/>
    <property type="project" value="UniProtKB-KW"/>
</dbReference>
<evidence type="ECO:0000259" key="4">
    <source>
        <dbReference type="PROSITE" id="PS50830"/>
    </source>
</evidence>
<dbReference type="EMBL" id="SWBM01000006">
    <property type="protein sequence ID" value="TKC15113.1"/>
    <property type="molecule type" value="Genomic_DNA"/>
</dbReference>
<dbReference type="AlphaFoldDB" id="A0A4U1D0D2"/>
<dbReference type="InterPro" id="IPR016071">
    <property type="entry name" value="Staphylococal_nuclease_OB-fold"/>
</dbReference>
<dbReference type="RefSeq" id="WP_136833197.1">
    <property type="nucleotide sequence ID" value="NZ_SWBM01000006.1"/>
</dbReference>
<proteinExistence type="predicted"/>
<evidence type="ECO:0000256" key="3">
    <source>
        <dbReference type="ARBA" id="ARBA00022801"/>
    </source>
</evidence>
<keyword evidence="3" id="KW-0378">Hydrolase</keyword>
<keyword evidence="1" id="KW-0540">Nuclease</keyword>
<comment type="caution">
    <text evidence="5">The sequence shown here is derived from an EMBL/GenBank/DDBJ whole genome shotgun (WGS) entry which is preliminary data.</text>
</comment>
<evidence type="ECO:0000256" key="1">
    <source>
        <dbReference type="ARBA" id="ARBA00022722"/>
    </source>
</evidence>
<dbReference type="OrthoDB" id="4376109at2"/>
<dbReference type="PANTHER" id="PTHR12302:SF3">
    <property type="entry name" value="SERINE_THREONINE-PROTEIN KINASE 31"/>
    <property type="match status" value="1"/>
</dbReference>
<keyword evidence="2" id="KW-0255">Endonuclease</keyword>
<keyword evidence="6" id="KW-1185">Reference proteome</keyword>
<protein>
    <recommendedName>
        <fullName evidence="4">TNase-like domain-containing protein</fullName>
    </recommendedName>
</protein>
<organism evidence="5 6">
    <name type="scientific">Robertmurraya kyonggiensis</name>
    <dbReference type="NCBI Taxonomy" id="1037680"/>
    <lineage>
        <taxon>Bacteria</taxon>
        <taxon>Bacillati</taxon>
        <taxon>Bacillota</taxon>
        <taxon>Bacilli</taxon>
        <taxon>Bacillales</taxon>
        <taxon>Bacillaceae</taxon>
        <taxon>Robertmurraya</taxon>
    </lineage>
</organism>
<gene>
    <name evidence="5" type="ORF">FA727_19685</name>
</gene>
<dbReference type="PROSITE" id="PS51257">
    <property type="entry name" value="PROKAR_LIPOPROTEIN"/>
    <property type="match status" value="1"/>
</dbReference>
<dbReference type="SUPFAM" id="SSF50199">
    <property type="entry name" value="Staphylococcal nuclease"/>
    <property type="match status" value="1"/>
</dbReference>
<dbReference type="PANTHER" id="PTHR12302">
    <property type="entry name" value="EBNA2 BINDING PROTEIN P100"/>
    <property type="match status" value="1"/>
</dbReference>
<dbReference type="SMART" id="SM00318">
    <property type="entry name" value="SNc"/>
    <property type="match status" value="1"/>
</dbReference>
<feature type="domain" description="TNase-like" evidence="4">
    <location>
        <begin position="53"/>
        <end position="182"/>
    </location>
</feature>
<evidence type="ECO:0000313" key="5">
    <source>
        <dbReference type="EMBL" id="TKC15113.1"/>
    </source>
</evidence>
<dbReference type="Proteomes" id="UP000307756">
    <property type="component" value="Unassembled WGS sequence"/>
</dbReference>
<reference evidence="5 6" key="1">
    <citation type="journal article" date="2011" name="J. Microbiol.">
        <title>Bacillus kyonggiensis sp. nov., isolated from soil of a lettuce field.</title>
        <authorList>
            <person name="Dong K."/>
            <person name="Lee S."/>
        </authorList>
    </citation>
    <scope>NUCLEOTIDE SEQUENCE [LARGE SCALE GENOMIC DNA]</scope>
    <source>
        <strain evidence="5 6">NB22</strain>
    </source>
</reference>